<organism evidence="4 5">
    <name type="scientific">candidate division KSB3 bacterium</name>
    <dbReference type="NCBI Taxonomy" id="2044937"/>
    <lineage>
        <taxon>Bacteria</taxon>
        <taxon>candidate division KSB3</taxon>
    </lineage>
</organism>
<evidence type="ECO:0000256" key="2">
    <source>
        <dbReference type="ARBA" id="ARBA00023180"/>
    </source>
</evidence>
<accession>A0A2G6E8X8</accession>
<reference evidence="4 5" key="1">
    <citation type="submission" date="2017-10" db="EMBL/GenBank/DDBJ databases">
        <title>Novel microbial diversity and functional potential in the marine mammal oral microbiome.</title>
        <authorList>
            <person name="Dudek N.K."/>
            <person name="Sun C.L."/>
            <person name="Burstein D."/>
            <person name="Kantor R.S."/>
            <person name="Aliaga Goltsman D.S."/>
            <person name="Bik E.M."/>
            <person name="Thomas B.C."/>
            <person name="Banfield J.F."/>
            <person name="Relman D.A."/>
        </authorList>
    </citation>
    <scope>NUCLEOTIDE SEQUENCE [LARGE SCALE GENOMIC DNA]</scope>
    <source>
        <strain evidence="4">DOLZORAL124_49_17</strain>
    </source>
</reference>
<dbReference type="InterPro" id="IPR037359">
    <property type="entry name" value="NST/OST"/>
</dbReference>
<comment type="caution">
    <text evidence="4">The sequence shown here is derived from an EMBL/GenBank/DDBJ whole genome shotgun (WGS) entry which is preliminary data.</text>
</comment>
<dbReference type="InterPro" id="IPR027417">
    <property type="entry name" value="P-loop_NTPase"/>
</dbReference>
<sequence>MKKNFGRILEQGKRRYRLYTAKMRLLPDFVIIGAQKCGTTFLHQLLQKHPCVRAAPGKAVHYFDCHFQEGMNWYRAHFPYRMEKVYEQYLKKRPMLTGESSPYYLFHPHAARRMAATVPNVKLIALLRNPVDRAYSHYNHERRKGREELSFEEAIAAEEQRLDGERDKMLEDQSYESVHHLRHSYVQRGIYVDQLQAFAEVFESTRFFIIHSEELYEQPLQVFGELLEFLDLPPWVPGDIRPVHVGSYQTMNAETRKQLQEFFEPHNQRLYSYLGRDFGW</sequence>
<dbReference type="PANTHER" id="PTHR10605:SF56">
    <property type="entry name" value="BIFUNCTIONAL HEPARAN SULFATE N-DEACETYLASE_N-SULFOTRANSFERASE"/>
    <property type="match status" value="1"/>
</dbReference>
<dbReference type="SUPFAM" id="SSF52540">
    <property type="entry name" value="P-loop containing nucleoside triphosphate hydrolases"/>
    <property type="match status" value="1"/>
</dbReference>
<protein>
    <submittedName>
        <fullName evidence="4">Sulfotransferase</fullName>
    </submittedName>
</protein>
<dbReference type="GO" id="GO:0008146">
    <property type="term" value="F:sulfotransferase activity"/>
    <property type="evidence" value="ECO:0007669"/>
    <property type="project" value="InterPro"/>
</dbReference>
<keyword evidence="1 4" id="KW-0808">Transferase</keyword>
<feature type="domain" description="Sulfotransferase" evidence="3">
    <location>
        <begin position="27"/>
        <end position="233"/>
    </location>
</feature>
<evidence type="ECO:0000313" key="4">
    <source>
        <dbReference type="EMBL" id="PID58312.1"/>
    </source>
</evidence>
<dbReference type="Proteomes" id="UP000229740">
    <property type="component" value="Unassembled WGS sequence"/>
</dbReference>
<keyword evidence="2" id="KW-0325">Glycoprotein</keyword>
<dbReference type="InterPro" id="IPR000863">
    <property type="entry name" value="Sulfotransferase_dom"/>
</dbReference>
<dbReference type="Pfam" id="PF00685">
    <property type="entry name" value="Sulfotransfer_1"/>
    <property type="match status" value="1"/>
</dbReference>
<dbReference type="EMBL" id="PDPS01000023">
    <property type="protein sequence ID" value="PID58312.1"/>
    <property type="molecule type" value="Genomic_DNA"/>
</dbReference>
<dbReference type="Gene3D" id="3.40.50.300">
    <property type="entry name" value="P-loop containing nucleotide triphosphate hydrolases"/>
    <property type="match status" value="1"/>
</dbReference>
<evidence type="ECO:0000256" key="1">
    <source>
        <dbReference type="ARBA" id="ARBA00022679"/>
    </source>
</evidence>
<dbReference type="PANTHER" id="PTHR10605">
    <property type="entry name" value="HEPARAN SULFATE SULFOTRANSFERASE"/>
    <property type="match status" value="1"/>
</dbReference>
<name>A0A2G6E8X8_9BACT</name>
<evidence type="ECO:0000259" key="3">
    <source>
        <dbReference type="Pfam" id="PF00685"/>
    </source>
</evidence>
<proteinExistence type="predicted"/>
<dbReference type="AlphaFoldDB" id="A0A2G6E8X8"/>
<gene>
    <name evidence="4" type="ORF">CSB45_04395</name>
</gene>
<evidence type="ECO:0000313" key="5">
    <source>
        <dbReference type="Proteomes" id="UP000229740"/>
    </source>
</evidence>